<dbReference type="InterPro" id="IPR001789">
    <property type="entry name" value="Sig_transdc_resp-reg_receiver"/>
</dbReference>
<dbReference type="InterPro" id="IPR003594">
    <property type="entry name" value="HATPase_dom"/>
</dbReference>
<dbReference type="Gene3D" id="3.40.50.2300">
    <property type="match status" value="1"/>
</dbReference>
<evidence type="ECO:0000256" key="8">
    <source>
        <dbReference type="SAM" id="MobiDB-lite"/>
    </source>
</evidence>
<dbReference type="PANTHER" id="PTHR43047:SF72">
    <property type="entry name" value="OSMOSENSING HISTIDINE PROTEIN KINASE SLN1"/>
    <property type="match status" value="1"/>
</dbReference>
<dbReference type="Pfam" id="PF07494">
    <property type="entry name" value="Reg_prop"/>
    <property type="match status" value="1"/>
</dbReference>
<dbReference type="RefSeq" id="WP_193984223.1">
    <property type="nucleotide sequence ID" value="NZ_CP063656.1"/>
</dbReference>
<dbReference type="PROSITE" id="PS50109">
    <property type="entry name" value="HIS_KIN"/>
    <property type="match status" value="1"/>
</dbReference>
<dbReference type="SUPFAM" id="SSF52172">
    <property type="entry name" value="CheY-like"/>
    <property type="match status" value="1"/>
</dbReference>
<feature type="signal peptide" evidence="9">
    <location>
        <begin position="1"/>
        <end position="23"/>
    </location>
</feature>
<evidence type="ECO:0000256" key="1">
    <source>
        <dbReference type="ARBA" id="ARBA00000085"/>
    </source>
</evidence>
<evidence type="ECO:0000259" key="11">
    <source>
        <dbReference type="PROSITE" id="PS50110"/>
    </source>
</evidence>
<dbReference type="SMART" id="SM00388">
    <property type="entry name" value="HisKA"/>
    <property type="match status" value="1"/>
</dbReference>
<comment type="catalytic activity">
    <reaction evidence="1">
        <text>ATP + protein L-histidine = ADP + protein N-phospho-L-histidine.</text>
        <dbReference type="EC" id="2.7.13.3"/>
    </reaction>
</comment>
<keyword evidence="5" id="KW-0418">Kinase</keyword>
<accession>A0A7S6UEY8</accession>
<dbReference type="InterPro" id="IPR011123">
    <property type="entry name" value="Y_Y_Y"/>
</dbReference>
<dbReference type="PANTHER" id="PTHR43047">
    <property type="entry name" value="TWO-COMPONENT HISTIDINE PROTEIN KINASE"/>
    <property type="match status" value="1"/>
</dbReference>
<dbReference type="SUPFAM" id="SSF63829">
    <property type="entry name" value="Calcium-dependent phosphotriesterase"/>
    <property type="match status" value="3"/>
</dbReference>
<dbReference type="EMBL" id="CP063656">
    <property type="protein sequence ID" value="QOW19041.1"/>
    <property type="molecule type" value="Genomic_DNA"/>
</dbReference>
<keyword evidence="3 7" id="KW-0597">Phosphoprotein</keyword>
<dbReference type="PRINTS" id="PR00344">
    <property type="entry name" value="BCTRLSENSOR"/>
</dbReference>
<dbReference type="SUPFAM" id="SSF47384">
    <property type="entry name" value="Homodimeric domain of signal transducing histidine kinase"/>
    <property type="match status" value="1"/>
</dbReference>
<dbReference type="Gene3D" id="3.30.565.10">
    <property type="entry name" value="Histidine kinase-like ATPase, C-terminal domain"/>
    <property type="match status" value="1"/>
</dbReference>
<dbReference type="GO" id="GO:0000155">
    <property type="term" value="F:phosphorelay sensor kinase activity"/>
    <property type="evidence" value="ECO:0007669"/>
    <property type="project" value="InterPro"/>
</dbReference>
<evidence type="ECO:0000256" key="5">
    <source>
        <dbReference type="ARBA" id="ARBA00022777"/>
    </source>
</evidence>
<evidence type="ECO:0000259" key="10">
    <source>
        <dbReference type="PROSITE" id="PS50109"/>
    </source>
</evidence>
<dbReference type="PROSITE" id="PS50110">
    <property type="entry name" value="RESPONSE_REGULATORY"/>
    <property type="match status" value="1"/>
</dbReference>
<dbReference type="Gene3D" id="2.60.40.10">
    <property type="entry name" value="Immunoglobulins"/>
    <property type="match status" value="1"/>
</dbReference>
<evidence type="ECO:0000313" key="13">
    <source>
        <dbReference type="Proteomes" id="UP000594059"/>
    </source>
</evidence>
<evidence type="ECO:0000256" key="6">
    <source>
        <dbReference type="ARBA" id="ARBA00023012"/>
    </source>
</evidence>
<dbReference type="SMART" id="SM00387">
    <property type="entry name" value="HATPase_c"/>
    <property type="match status" value="1"/>
</dbReference>
<dbReference type="Gene3D" id="1.10.287.130">
    <property type="match status" value="1"/>
</dbReference>
<proteinExistence type="predicted"/>
<dbReference type="InterPro" id="IPR015943">
    <property type="entry name" value="WD40/YVTN_repeat-like_dom_sf"/>
</dbReference>
<protein>
    <recommendedName>
        <fullName evidence="2">histidine kinase</fullName>
        <ecNumber evidence="2">2.7.13.3</ecNumber>
    </recommendedName>
</protein>
<keyword evidence="9" id="KW-0732">Signal</keyword>
<evidence type="ECO:0000256" key="2">
    <source>
        <dbReference type="ARBA" id="ARBA00012438"/>
    </source>
</evidence>
<dbReference type="Proteomes" id="UP000594059">
    <property type="component" value="Chromosome"/>
</dbReference>
<feature type="compositionally biased region" description="Polar residues" evidence="8">
    <location>
        <begin position="1063"/>
        <end position="1075"/>
    </location>
</feature>
<sequence length="1202" mass="129345">MRHIMAWLLLVTCGLLLAPAAGARVPEIPRLRHIDVAAGLPSSTVKSLKFDADGFLWLATTDGLARYDGVGMQVWRHDPTDPTSLSANFVTLVHVDPQGRIWVAPEGHGLSVLDSAHEQFRHFRVATHPEIGSDDIWALVSHEGALWMGGYGGGVSRMAADGTISRFTASDQNPRSLPSDIILSLAVDGQGTLWAGSTKGLARWTGTDFERVALPGAQPTPMIYSLAAFDGRLWVGTSVGVFRLAADGGWDQPEWSAMFEQPNAVLSMLPGEDGELWISSQRQLWRVADGQVPVPVPVGAKGPAIAIGEMVKQDTGAIWIPVPGVGLGYLPVDWRRIAQFSRDHDGLSADLYSAIAPAREGGVWLGGMRAELERLDRDGNVIPVKPAIFEALEGMSSYALREDPAGRLWVGQRRQLVRIDLHGGIARWGQDGSRDATLPGPLTLMELAPDGTLWMSFAGAGVQQREPASGRVLRTVPPGPEHGLGMGDHHAMAFDAGGAPWFGGADGVLRWSAEAGRFEPVPGIVGEGRVFALGFDGANDVWLQRLSGLEHYRRADDGWTQVATIGARQGIPAVEGAGLQIDRLGRVWLSTPRGLYRWDPEAGKSRHFGLFDGLRSQEFVNRTLMQTHDGVMVSAQADGGVVMVDSLAADPTPIRSPLHWDRFEVRRDGRWLPMDLLGPLALAPGDREMRVQLRLLAYDKPKANAYVTMLEGYDHAWVDHGAEGERIFAGLAPGKYTLRARAHDAVGNEAAEQVLHFDVLPPWWQTGAARLALVCLLLLMGWWTVLESRRRIERGQAWKRAEHEREVAHEASLAKTRFLATLGHEVRTPMTGVLGMSELLLGTQLNTRQRSYATSIHRAGEHLLRLVNDALDLARIESGKLELAAEVFDLHALMDELAEMSAPLVEARGLTFVVDRDPATPRLVRGDAIRVRQILLNLLGNAAKFTERGSIRLAVAPADAGGVVLCVSDTGPGLNAEQVSRLFRRFEQADGLRTAARYGGSGLGLAICQELAAAMGGTIEVTSAPGEGASFAVRLPLEIVADHPPHPRVIPSREPLRALADSSLPTSSPGKTAPSSADLDPAGKAGLSLLLVEDDPIVADVIIGLLHGQGHAVVHAGHGLAALAESSMTRFDAALLDLDLPGLDGLSLARQLRAQGFTQPLIAVTARADTDAEPHALAAGFDRFLRKPVTGAMLREALAAAP</sequence>
<dbReference type="Gene3D" id="2.130.10.10">
    <property type="entry name" value="YVTN repeat-like/Quinoprotein amine dehydrogenase"/>
    <property type="match status" value="3"/>
</dbReference>
<dbReference type="EC" id="2.7.13.3" evidence="2"/>
<dbReference type="SMART" id="SM00448">
    <property type="entry name" value="REC"/>
    <property type="match status" value="1"/>
</dbReference>
<dbReference type="InterPro" id="IPR011006">
    <property type="entry name" value="CheY-like_superfamily"/>
</dbReference>
<feature type="modified residue" description="4-aspartylphosphate" evidence="7">
    <location>
        <position position="1137"/>
    </location>
</feature>
<name>A0A7S6UEY8_9GAMM</name>
<dbReference type="SUPFAM" id="SSF55874">
    <property type="entry name" value="ATPase domain of HSP90 chaperone/DNA topoisomerase II/histidine kinase"/>
    <property type="match status" value="1"/>
</dbReference>
<dbReference type="InterPro" id="IPR003661">
    <property type="entry name" value="HisK_dim/P_dom"/>
</dbReference>
<feature type="chain" id="PRO_5032719758" description="histidine kinase" evidence="9">
    <location>
        <begin position="24"/>
        <end position="1202"/>
    </location>
</feature>
<keyword evidence="6" id="KW-0902">Two-component regulatory system</keyword>
<dbReference type="InterPro" id="IPR013783">
    <property type="entry name" value="Ig-like_fold"/>
</dbReference>
<dbReference type="FunFam" id="3.30.565.10:FF:000010">
    <property type="entry name" value="Sensor histidine kinase RcsC"/>
    <property type="match status" value="1"/>
</dbReference>
<keyword evidence="13" id="KW-1185">Reference proteome</keyword>
<dbReference type="KEGG" id="lcic:INQ41_10305"/>
<evidence type="ECO:0000256" key="4">
    <source>
        <dbReference type="ARBA" id="ARBA00022679"/>
    </source>
</evidence>
<dbReference type="Pfam" id="PF00512">
    <property type="entry name" value="HisKA"/>
    <property type="match status" value="1"/>
</dbReference>
<evidence type="ECO:0000256" key="9">
    <source>
        <dbReference type="SAM" id="SignalP"/>
    </source>
</evidence>
<feature type="domain" description="Response regulatory" evidence="11">
    <location>
        <begin position="1088"/>
        <end position="1202"/>
    </location>
</feature>
<evidence type="ECO:0000256" key="3">
    <source>
        <dbReference type="ARBA" id="ARBA00022553"/>
    </source>
</evidence>
<dbReference type="CDD" id="cd16922">
    <property type="entry name" value="HATPase_EvgS-ArcB-TorS-like"/>
    <property type="match status" value="1"/>
</dbReference>
<dbReference type="GO" id="GO:0005886">
    <property type="term" value="C:plasma membrane"/>
    <property type="evidence" value="ECO:0007669"/>
    <property type="project" value="TreeGrafter"/>
</dbReference>
<gene>
    <name evidence="12" type="ORF">INQ41_10305</name>
</gene>
<dbReference type="AlphaFoldDB" id="A0A7S6UEY8"/>
<evidence type="ECO:0000256" key="7">
    <source>
        <dbReference type="PROSITE-ProRule" id="PRU00169"/>
    </source>
</evidence>
<dbReference type="Pfam" id="PF02518">
    <property type="entry name" value="HATPase_c"/>
    <property type="match status" value="1"/>
</dbReference>
<evidence type="ECO:0000313" key="12">
    <source>
        <dbReference type="EMBL" id="QOW19041.1"/>
    </source>
</evidence>
<reference evidence="12 13" key="1">
    <citation type="submission" date="2020-10" db="EMBL/GenBank/DDBJ databases">
        <title>complete genome sequencing of Lysobacter sp. H21R20.</title>
        <authorList>
            <person name="Bae J.-W."/>
            <person name="Lee S.-Y."/>
        </authorList>
    </citation>
    <scope>NUCLEOTIDE SEQUENCE [LARGE SCALE GENOMIC DNA]</scope>
    <source>
        <strain evidence="12 13">H21R20</strain>
    </source>
</reference>
<dbReference type="InterPro" id="IPR005467">
    <property type="entry name" value="His_kinase_dom"/>
</dbReference>
<dbReference type="InterPro" id="IPR011110">
    <property type="entry name" value="Reg_prop"/>
</dbReference>
<dbReference type="InterPro" id="IPR004358">
    <property type="entry name" value="Sig_transdc_His_kin-like_C"/>
</dbReference>
<feature type="region of interest" description="Disordered" evidence="8">
    <location>
        <begin position="1060"/>
        <end position="1079"/>
    </location>
</feature>
<dbReference type="InterPro" id="IPR036097">
    <property type="entry name" value="HisK_dim/P_sf"/>
</dbReference>
<dbReference type="Pfam" id="PF07495">
    <property type="entry name" value="Y_Y_Y"/>
    <property type="match status" value="1"/>
</dbReference>
<organism evidence="12 13">
    <name type="scientific">Novilysobacter ciconiae</name>
    <dbReference type="NCBI Taxonomy" id="2781022"/>
    <lineage>
        <taxon>Bacteria</taxon>
        <taxon>Pseudomonadati</taxon>
        <taxon>Pseudomonadota</taxon>
        <taxon>Gammaproteobacteria</taxon>
        <taxon>Lysobacterales</taxon>
        <taxon>Lysobacteraceae</taxon>
        <taxon>Novilysobacter</taxon>
    </lineage>
</organism>
<dbReference type="Pfam" id="PF00072">
    <property type="entry name" value="Response_reg"/>
    <property type="match status" value="1"/>
</dbReference>
<dbReference type="GO" id="GO:0009927">
    <property type="term" value="F:histidine phosphotransfer kinase activity"/>
    <property type="evidence" value="ECO:0007669"/>
    <property type="project" value="TreeGrafter"/>
</dbReference>
<dbReference type="FunFam" id="1.10.287.130:FF:000028">
    <property type="entry name" value="Hybrid signal transduction histidine kinase"/>
    <property type="match status" value="1"/>
</dbReference>
<keyword evidence="4" id="KW-0808">Transferase</keyword>
<dbReference type="CDD" id="cd00082">
    <property type="entry name" value="HisKA"/>
    <property type="match status" value="1"/>
</dbReference>
<dbReference type="InterPro" id="IPR036890">
    <property type="entry name" value="HATPase_C_sf"/>
</dbReference>
<feature type="domain" description="Histidine kinase" evidence="10">
    <location>
        <begin position="821"/>
        <end position="1039"/>
    </location>
</feature>